<evidence type="ECO:0000256" key="5">
    <source>
        <dbReference type="ARBA" id="ARBA00022723"/>
    </source>
</evidence>
<dbReference type="InterPro" id="IPR036291">
    <property type="entry name" value="NAD(P)-bd_dom_sf"/>
</dbReference>
<dbReference type="EC" id="1.1.1.2" evidence="9"/>
<evidence type="ECO:0000256" key="6">
    <source>
        <dbReference type="ARBA" id="ARBA00022833"/>
    </source>
</evidence>
<dbReference type="GO" id="GO:0008106">
    <property type="term" value="F:alcohol dehydrogenase (NADP+) activity"/>
    <property type="evidence" value="ECO:0007669"/>
    <property type="project" value="UniProtKB-EC"/>
</dbReference>
<protein>
    <recommendedName>
        <fullName evidence="9">alcohol dehydrogenase (NADP(+))</fullName>
        <ecNumber evidence="9">1.1.1.2</ecNumber>
    </recommendedName>
</protein>
<dbReference type="Proteomes" id="UP000094565">
    <property type="component" value="Chromosome 1"/>
</dbReference>
<comment type="subunit">
    <text evidence="3">Homodimer.</text>
</comment>
<keyword evidence="7" id="KW-0521">NADP</keyword>
<gene>
    <name evidence="13" type="ORF">ATY40_BA7501179</name>
</gene>
<comment type="catalytic activity">
    <reaction evidence="10">
        <text>a primary alcohol + NADP(+) = an aldehyde + NADPH + H(+)</text>
        <dbReference type="Rhea" id="RHEA:15937"/>
        <dbReference type="ChEBI" id="CHEBI:15378"/>
        <dbReference type="ChEBI" id="CHEBI:15734"/>
        <dbReference type="ChEBI" id="CHEBI:17478"/>
        <dbReference type="ChEBI" id="CHEBI:57783"/>
        <dbReference type="ChEBI" id="CHEBI:58349"/>
        <dbReference type="EC" id="1.1.1.2"/>
    </reaction>
    <physiologicalReaction direction="left-to-right" evidence="10">
        <dbReference type="Rhea" id="RHEA:15938"/>
    </physiologicalReaction>
    <physiologicalReaction direction="right-to-left" evidence="10">
        <dbReference type="Rhea" id="RHEA:15939"/>
    </physiologicalReaction>
</comment>
<proteinExistence type="inferred from homology"/>
<evidence type="ECO:0000313" key="13">
    <source>
        <dbReference type="EMBL" id="ANZ74605.1"/>
    </source>
</evidence>
<keyword evidence="6 11" id="KW-0862">Zinc</keyword>
<evidence type="ECO:0000259" key="12">
    <source>
        <dbReference type="SMART" id="SM00829"/>
    </source>
</evidence>
<evidence type="ECO:0000256" key="11">
    <source>
        <dbReference type="RuleBase" id="RU361277"/>
    </source>
</evidence>
<keyword evidence="4" id="KW-0597">Phosphoprotein</keyword>
<dbReference type="Pfam" id="PF00107">
    <property type="entry name" value="ADH_zinc_N"/>
    <property type="match status" value="1"/>
</dbReference>
<sequence length="357" mass="39405">MAYPDTFEGFAVHDPSKWSEVKKIQFTPRPFQEDDVDIKIEACGICSSDIHTISGGWGQPKLPSIVGHEIVGTVVRVGSKVDNIKVGDTVGMGAMCWADLTCDVCKAKNENYCPNWIDTYDDAYPDGSRTYGGYSNYARCNKEFAFKIPEGLSVEGVAPMLCAGITTYSPLKRNNIGPGKKVGIVGIGGLGHFALQFAKALGAEVYAISRNDKKKADALKLGADYFIETEKEGWNLPYKYKFDLIISTANSSNNFDLDAYVSTLNIGAKFVSVGLPEDKMEMNAGSFIKNGCYFGSSHLGNREEMKEMLELAAEKGIEAWYEPISISQEGIKNGLEKLHRNDVKYRFTLTDYAKQFE</sequence>
<dbReference type="GO" id="GO:0008270">
    <property type="term" value="F:zinc ion binding"/>
    <property type="evidence" value="ECO:0007669"/>
    <property type="project" value="InterPro"/>
</dbReference>
<evidence type="ECO:0000256" key="9">
    <source>
        <dbReference type="ARBA" id="ARBA00024074"/>
    </source>
</evidence>
<comment type="similarity">
    <text evidence="2 11">Belongs to the zinc-containing alcohol dehydrogenase family.</text>
</comment>
<evidence type="ECO:0000256" key="7">
    <source>
        <dbReference type="ARBA" id="ARBA00022857"/>
    </source>
</evidence>
<dbReference type="InterPro" id="IPR013149">
    <property type="entry name" value="ADH-like_C"/>
</dbReference>
<dbReference type="CDD" id="cd05283">
    <property type="entry name" value="CAD1"/>
    <property type="match status" value="1"/>
</dbReference>
<dbReference type="FunFam" id="3.40.50.720:FF:000158">
    <property type="entry name" value="Zinc-binding alcohol dehydrogenase"/>
    <property type="match status" value="1"/>
</dbReference>
<dbReference type="OrthoDB" id="1879366at2759"/>
<dbReference type="PROSITE" id="PS00059">
    <property type="entry name" value="ADH_ZINC"/>
    <property type="match status" value="1"/>
</dbReference>
<dbReference type="SUPFAM" id="SSF51735">
    <property type="entry name" value="NAD(P)-binding Rossmann-fold domains"/>
    <property type="match status" value="1"/>
</dbReference>
<dbReference type="GO" id="GO:0006066">
    <property type="term" value="P:alcohol metabolic process"/>
    <property type="evidence" value="ECO:0007669"/>
    <property type="project" value="UniProtKB-ARBA"/>
</dbReference>
<evidence type="ECO:0000256" key="10">
    <source>
        <dbReference type="ARBA" id="ARBA00050997"/>
    </source>
</evidence>
<accession>A0A1B2J9R9</accession>
<dbReference type="Gene3D" id="3.90.180.10">
    <property type="entry name" value="Medium-chain alcohol dehydrogenases, catalytic domain"/>
    <property type="match status" value="1"/>
</dbReference>
<evidence type="ECO:0000256" key="2">
    <source>
        <dbReference type="ARBA" id="ARBA00008072"/>
    </source>
</evidence>
<evidence type="ECO:0000256" key="8">
    <source>
        <dbReference type="ARBA" id="ARBA00023002"/>
    </source>
</evidence>
<dbReference type="SMART" id="SM00829">
    <property type="entry name" value="PKS_ER"/>
    <property type="match status" value="1"/>
</dbReference>
<evidence type="ECO:0000256" key="1">
    <source>
        <dbReference type="ARBA" id="ARBA00001947"/>
    </source>
</evidence>
<evidence type="ECO:0000313" key="14">
    <source>
        <dbReference type="Proteomes" id="UP000094565"/>
    </source>
</evidence>
<comment type="cofactor">
    <cofactor evidence="1 11">
        <name>Zn(2+)</name>
        <dbReference type="ChEBI" id="CHEBI:29105"/>
    </cofactor>
</comment>
<dbReference type="InterPro" id="IPR020843">
    <property type="entry name" value="ER"/>
</dbReference>
<feature type="domain" description="Enoyl reductase (ER)" evidence="12">
    <location>
        <begin position="19"/>
        <end position="335"/>
    </location>
</feature>
<organism evidence="13 14">
    <name type="scientific">Komagataella pastoris</name>
    <name type="common">Yeast</name>
    <name type="synonym">Pichia pastoris</name>
    <dbReference type="NCBI Taxonomy" id="4922"/>
    <lineage>
        <taxon>Eukaryota</taxon>
        <taxon>Fungi</taxon>
        <taxon>Dikarya</taxon>
        <taxon>Ascomycota</taxon>
        <taxon>Saccharomycotina</taxon>
        <taxon>Pichiomycetes</taxon>
        <taxon>Pichiales</taxon>
        <taxon>Pichiaceae</taxon>
        <taxon>Komagataella</taxon>
    </lineage>
</organism>
<dbReference type="InterPro" id="IPR047109">
    <property type="entry name" value="CAD-like"/>
</dbReference>
<dbReference type="InterPro" id="IPR013154">
    <property type="entry name" value="ADH-like_N"/>
</dbReference>
<name>A0A1B2J9R9_PICPA</name>
<dbReference type="InterPro" id="IPR011032">
    <property type="entry name" value="GroES-like_sf"/>
</dbReference>
<keyword evidence="14" id="KW-1185">Reference proteome</keyword>
<reference evidence="13 14" key="1">
    <citation type="submission" date="2016-02" db="EMBL/GenBank/DDBJ databases">
        <title>Comparative genomic and transcriptomic foundation for Pichia pastoris.</title>
        <authorList>
            <person name="Love K.R."/>
            <person name="Shah K.A."/>
            <person name="Whittaker C.A."/>
            <person name="Wu J."/>
            <person name="Bartlett M.C."/>
            <person name="Ma D."/>
            <person name="Leeson R.L."/>
            <person name="Priest M."/>
            <person name="Young S.K."/>
            <person name="Love J.C."/>
        </authorList>
    </citation>
    <scope>NUCLEOTIDE SEQUENCE [LARGE SCALE GENOMIC DNA]</scope>
    <source>
        <strain evidence="13 14">ATCC 28485</strain>
    </source>
</reference>
<dbReference type="SUPFAM" id="SSF50129">
    <property type="entry name" value="GroES-like"/>
    <property type="match status" value="1"/>
</dbReference>
<keyword evidence="5 11" id="KW-0479">Metal-binding</keyword>
<keyword evidence="8" id="KW-0560">Oxidoreductase</keyword>
<dbReference type="InterPro" id="IPR002328">
    <property type="entry name" value="ADH_Zn_CS"/>
</dbReference>
<dbReference type="Gene3D" id="3.40.50.720">
    <property type="entry name" value="NAD(P)-binding Rossmann-like Domain"/>
    <property type="match status" value="1"/>
</dbReference>
<dbReference type="EMBL" id="CP014584">
    <property type="protein sequence ID" value="ANZ74605.1"/>
    <property type="molecule type" value="Genomic_DNA"/>
</dbReference>
<evidence type="ECO:0000256" key="4">
    <source>
        <dbReference type="ARBA" id="ARBA00022553"/>
    </source>
</evidence>
<dbReference type="AlphaFoldDB" id="A0A1B2J9R9"/>
<dbReference type="PANTHER" id="PTHR42683">
    <property type="entry name" value="ALDEHYDE REDUCTASE"/>
    <property type="match status" value="1"/>
</dbReference>
<dbReference type="Pfam" id="PF08240">
    <property type="entry name" value="ADH_N"/>
    <property type="match status" value="1"/>
</dbReference>
<evidence type="ECO:0000256" key="3">
    <source>
        <dbReference type="ARBA" id="ARBA00011738"/>
    </source>
</evidence>